<evidence type="ECO:0000313" key="9">
    <source>
        <dbReference type="EMBL" id="QHT90015.1"/>
    </source>
</evidence>
<dbReference type="SMART" id="SM01240">
    <property type="entry name" value="IMPDH"/>
    <property type="match status" value="1"/>
</dbReference>
<keyword evidence="3" id="KW-0521">NADP</keyword>
<proteinExistence type="predicted"/>
<reference evidence="9" key="1">
    <citation type="journal article" date="2020" name="Nature">
        <title>Giant virus diversity and host interactions through global metagenomics.</title>
        <authorList>
            <person name="Schulz F."/>
            <person name="Roux S."/>
            <person name="Paez-Espino D."/>
            <person name="Jungbluth S."/>
            <person name="Walsh D.A."/>
            <person name="Denef V.J."/>
            <person name="McMahon K.D."/>
            <person name="Konstantinidis K.T."/>
            <person name="Eloe-Fadrosh E.A."/>
            <person name="Kyrpides N.C."/>
            <person name="Woyke T."/>
        </authorList>
    </citation>
    <scope>NUCLEOTIDE SEQUENCE</scope>
    <source>
        <strain evidence="9">GVMAG-M-3300023184-62</strain>
    </source>
</reference>
<dbReference type="InterPro" id="IPR001093">
    <property type="entry name" value="IMP_DH_GMPRt"/>
</dbReference>
<accession>A0A6C0IC86</accession>
<feature type="domain" description="IMP dehydrogenase/GMP reductase" evidence="8">
    <location>
        <begin position="7"/>
        <end position="276"/>
    </location>
</feature>
<dbReference type="CDD" id="cd00381">
    <property type="entry name" value="IMPDH"/>
    <property type="match status" value="1"/>
</dbReference>
<dbReference type="SUPFAM" id="SSF51412">
    <property type="entry name" value="Inosine monophosphate dehydrogenase (IMPDH)"/>
    <property type="match status" value="1"/>
</dbReference>
<organism evidence="9">
    <name type="scientific">viral metagenome</name>
    <dbReference type="NCBI Taxonomy" id="1070528"/>
    <lineage>
        <taxon>unclassified sequences</taxon>
        <taxon>metagenomes</taxon>
        <taxon>organismal metagenomes</taxon>
    </lineage>
</organism>
<dbReference type="AlphaFoldDB" id="A0A6C0IC86"/>
<sequence>MPNKRIDFSDINLVPRKCVVESRSECSTLTMLGTHTFELPVVPANMECVINDEIAERLGASGFFYVHHRFNTDAVTFTRRMKTLYLPASISIGVNDDAYHTLKALLAEGLYPEFITIDIAHGHSVKMEAIIKWIRTHFTAEQPYIIAGNVSTGSAVYDLEEWGANAIKVGIGPGSACTTYVATGFGSRGAQASVVAECAEARTNPATKIIADGGIKEPGDIAKALTLGADMVMIGGMFSALQDSPGATVKGPDGQLYKEFWGSASAFQSGKKNRIEGTKKLLPLKHRTILEEMMYIKECLQSAISYGGGDDLTCFKDVQYF</sequence>
<comment type="function">
    <text evidence="6">Catalyzes the irreversible NADPH-dependent deamination of GMP to IMP. It functions in the conversion of nucleobase, nucleoside and nucleotide derivatives of G to A nucleotides, and in maintaining the intracellular balance of A and G nucleotides.</text>
</comment>
<dbReference type="InterPro" id="IPR013785">
    <property type="entry name" value="Aldolase_TIM"/>
</dbReference>
<comment type="catalytic activity">
    <reaction evidence="7">
        <text>IMP + NH4(+) + NADP(+) = GMP + NADPH + 2 H(+)</text>
        <dbReference type="Rhea" id="RHEA:17185"/>
        <dbReference type="ChEBI" id="CHEBI:15378"/>
        <dbReference type="ChEBI" id="CHEBI:28938"/>
        <dbReference type="ChEBI" id="CHEBI:57783"/>
        <dbReference type="ChEBI" id="CHEBI:58053"/>
        <dbReference type="ChEBI" id="CHEBI:58115"/>
        <dbReference type="ChEBI" id="CHEBI:58349"/>
        <dbReference type="EC" id="1.7.1.7"/>
    </reaction>
</comment>
<evidence type="ECO:0000256" key="1">
    <source>
        <dbReference type="ARBA" id="ARBA00012678"/>
    </source>
</evidence>
<dbReference type="InterPro" id="IPR050139">
    <property type="entry name" value="GMP_reductase"/>
</dbReference>
<evidence type="ECO:0000256" key="3">
    <source>
        <dbReference type="ARBA" id="ARBA00022857"/>
    </source>
</evidence>
<evidence type="ECO:0000259" key="8">
    <source>
        <dbReference type="Pfam" id="PF00478"/>
    </source>
</evidence>
<evidence type="ECO:0000256" key="4">
    <source>
        <dbReference type="ARBA" id="ARBA00023002"/>
    </source>
</evidence>
<dbReference type="Pfam" id="PF00478">
    <property type="entry name" value="IMPDH"/>
    <property type="match status" value="1"/>
</dbReference>
<name>A0A6C0IC86_9ZZZZ</name>
<dbReference type="Gene3D" id="3.20.20.70">
    <property type="entry name" value="Aldolase class I"/>
    <property type="match status" value="1"/>
</dbReference>
<dbReference type="EMBL" id="MN740152">
    <property type="protein sequence ID" value="QHT90015.1"/>
    <property type="molecule type" value="Genomic_DNA"/>
</dbReference>
<evidence type="ECO:0000256" key="7">
    <source>
        <dbReference type="ARBA" id="ARBA00048616"/>
    </source>
</evidence>
<dbReference type="EC" id="1.7.1.7" evidence="1"/>
<keyword evidence="4" id="KW-0560">Oxidoreductase</keyword>
<dbReference type="PANTHER" id="PTHR43170:SF5">
    <property type="entry name" value="GMP REDUCTASE"/>
    <property type="match status" value="1"/>
</dbReference>
<evidence type="ECO:0000256" key="2">
    <source>
        <dbReference type="ARBA" id="ARBA00015800"/>
    </source>
</evidence>
<evidence type="ECO:0000256" key="5">
    <source>
        <dbReference type="ARBA" id="ARBA00030699"/>
    </source>
</evidence>
<evidence type="ECO:0000256" key="6">
    <source>
        <dbReference type="ARBA" id="ARBA00037691"/>
    </source>
</evidence>
<dbReference type="GO" id="GO:0005829">
    <property type="term" value="C:cytosol"/>
    <property type="evidence" value="ECO:0007669"/>
    <property type="project" value="TreeGrafter"/>
</dbReference>
<dbReference type="InterPro" id="IPR015875">
    <property type="entry name" value="IMP_DH/GMP_Rdtase_CS"/>
</dbReference>
<dbReference type="PROSITE" id="PS00487">
    <property type="entry name" value="IMP_DH_GMP_RED"/>
    <property type="match status" value="1"/>
</dbReference>
<dbReference type="NCBIfam" id="NF003966">
    <property type="entry name" value="PRK05458.1"/>
    <property type="match status" value="1"/>
</dbReference>
<dbReference type="PANTHER" id="PTHR43170">
    <property type="entry name" value="GMP REDUCTASE"/>
    <property type="match status" value="1"/>
</dbReference>
<dbReference type="GO" id="GO:0003920">
    <property type="term" value="F:GMP reductase activity"/>
    <property type="evidence" value="ECO:0007669"/>
    <property type="project" value="UniProtKB-EC"/>
</dbReference>
<protein>
    <recommendedName>
        <fullName evidence="2">GMP reductase</fullName>
        <ecNumber evidence="1">1.7.1.7</ecNumber>
    </recommendedName>
    <alternativeName>
        <fullName evidence="5">Guanosine 5'-monophosphate oxidoreductase</fullName>
    </alternativeName>
</protein>